<accession>A0A067MQP7</accession>
<dbReference type="SUPFAM" id="SSF48403">
    <property type="entry name" value="Ankyrin repeat"/>
    <property type="match status" value="1"/>
</dbReference>
<keyword evidence="5" id="KW-1185">Reference proteome</keyword>
<feature type="repeat" description="ANK" evidence="3">
    <location>
        <begin position="18"/>
        <end position="54"/>
    </location>
</feature>
<dbReference type="InterPro" id="IPR050663">
    <property type="entry name" value="Ankyrin-SOCS_Box"/>
</dbReference>
<evidence type="ECO:0000256" key="1">
    <source>
        <dbReference type="ARBA" id="ARBA00022737"/>
    </source>
</evidence>
<dbReference type="HOGENOM" id="CLU_000134_18_9_1"/>
<dbReference type="AlphaFoldDB" id="A0A067MQP7"/>
<dbReference type="GO" id="GO:0005634">
    <property type="term" value="C:nucleus"/>
    <property type="evidence" value="ECO:0007669"/>
    <property type="project" value="TreeGrafter"/>
</dbReference>
<feature type="repeat" description="ANK" evidence="3">
    <location>
        <begin position="162"/>
        <end position="194"/>
    </location>
</feature>
<reference evidence="5" key="1">
    <citation type="journal article" date="2014" name="Proc. Natl. Acad. Sci. U.S.A.">
        <title>Extensive sampling of basidiomycete genomes demonstrates inadequacy of the white-rot/brown-rot paradigm for wood decay fungi.</title>
        <authorList>
            <person name="Riley R."/>
            <person name="Salamov A.A."/>
            <person name="Brown D.W."/>
            <person name="Nagy L.G."/>
            <person name="Floudas D."/>
            <person name="Held B.W."/>
            <person name="Levasseur A."/>
            <person name="Lombard V."/>
            <person name="Morin E."/>
            <person name="Otillar R."/>
            <person name="Lindquist E.A."/>
            <person name="Sun H."/>
            <person name="LaButti K.M."/>
            <person name="Schmutz J."/>
            <person name="Jabbour D."/>
            <person name="Luo H."/>
            <person name="Baker S.E."/>
            <person name="Pisabarro A.G."/>
            <person name="Walton J.D."/>
            <person name="Blanchette R.A."/>
            <person name="Henrissat B."/>
            <person name="Martin F."/>
            <person name="Cullen D."/>
            <person name="Hibbett D.S."/>
            <person name="Grigoriev I.V."/>
        </authorList>
    </citation>
    <scope>NUCLEOTIDE SEQUENCE [LARGE SCALE GENOMIC DNA]</scope>
    <source>
        <strain evidence="5">FD-172 SS1</strain>
    </source>
</reference>
<dbReference type="PANTHER" id="PTHR24193">
    <property type="entry name" value="ANKYRIN REPEAT PROTEIN"/>
    <property type="match status" value="1"/>
</dbReference>
<feature type="repeat" description="ANK" evidence="3">
    <location>
        <begin position="94"/>
        <end position="126"/>
    </location>
</feature>
<gene>
    <name evidence="4" type="ORF">BOTBODRAFT_104719</name>
</gene>
<feature type="repeat" description="ANK" evidence="3">
    <location>
        <begin position="56"/>
        <end position="93"/>
    </location>
</feature>
<dbReference type="Pfam" id="PF12796">
    <property type="entry name" value="Ank_2"/>
    <property type="match status" value="2"/>
</dbReference>
<dbReference type="STRING" id="930990.A0A067MQP7"/>
<evidence type="ECO:0000256" key="3">
    <source>
        <dbReference type="PROSITE-ProRule" id="PRU00023"/>
    </source>
</evidence>
<evidence type="ECO:0000313" key="4">
    <source>
        <dbReference type="EMBL" id="KDQ17884.1"/>
    </source>
</evidence>
<dbReference type="Gene3D" id="1.25.40.20">
    <property type="entry name" value="Ankyrin repeat-containing domain"/>
    <property type="match status" value="3"/>
</dbReference>
<dbReference type="GO" id="GO:0000976">
    <property type="term" value="F:transcription cis-regulatory region binding"/>
    <property type="evidence" value="ECO:0007669"/>
    <property type="project" value="TreeGrafter"/>
</dbReference>
<dbReference type="InterPro" id="IPR002110">
    <property type="entry name" value="Ankyrin_rpt"/>
</dbReference>
<feature type="non-terminal residue" evidence="4">
    <location>
        <position position="1"/>
    </location>
</feature>
<sequence>IVGALLTAGADVNATDDKGFTPLHLATSCRYDPGVAAVVNVLLTTDAGVNAADNKHEITPLHLAISSHLYDSNVTAIVDLLVASGAGVDAIDANGSTPLHLAALHGNILAIEHLTIAGADVKRLDLRGGGLLHYAACSPRPFPMSFPSMIKVGADVNASDDQRRTPLHHAARSGVPRFAKRFISAGADAHTLDEQGDTPLALAARAGSYGGVIQLLKAGVSVPDATIEVSSVIPPQCT</sequence>
<dbReference type="Proteomes" id="UP000027195">
    <property type="component" value="Unassembled WGS sequence"/>
</dbReference>
<proteinExistence type="predicted"/>
<evidence type="ECO:0000256" key="2">
    <source>
        <dbReference type="ARBA" id="ARBA00023043"/>
    </source>
</evidence>
<keyword evidence="1" id="KW-0677">Repeat</keyword>
<name>A0A067MQP7_BOTB1</name>
<protein>
    <submittedName>
        <fullName evidence="4">Uncharacterized protein</fullName>
    </submittedName>
</protein>
<dbReference type="OrthoDB" id="194358at2759"/>
<dbReference type="PROSITE" id="PS50088">
    <property type="entry name" value="ANK_REPEAT"/>
    <property type="match status" value="4"/>
</dbReference>
<dbReference type="PANTHER" id="PTHR24193:SF121">
    <property type="entry name" value="ADA2A-CONTAINING COMPLEX COMPONENT 3, ISOFORM D"/>
    <property type="match status" value="1"/>
</dbReference>
<dbReference type="InterPro" id="IPR036770">
    <property type="entry name" value="Ankyrin_rpt-contain_sf"/>
</dbReference>
<evidence type="ECO:0000313" key="5">
    <source>
        <dbReference type="Proteomes" id="UP000027195"/>
    </source>
</evidence>
<keyword evidence="2 3" id="KW-0040">ANK repeat</keyword>
<organism evidence="4 5">
    <name type="scientific">Botryobasidium botryosum (strain FD-172 SS1)</name>
    <dbReference type="NCBI Taxonomy" id="930990"/>
    <lineage>
        <taxon>Eukaryota</taxon>
        <taxon>Fungi</taxon>
        <taxon>Dikarya</taxon>
        <taxon>Basidiomycota</taxon>
        <taxon>Agaricomycotina</taxon>
        <taxon>Agaricomycetes</taxon>
        <taxon>Cantharellales</taxon>
        <taxon>Botryobasidiaceae</taxon>
        <taxon>Botryobasidium</taxon>
    </lineage>
</organism>
<dbReference type="InParanoid" id="A0A067MQP7"/>
<dbReference type="GO" id="GO:0045944">
    <property type="term" value="P:positive regulation of transcription by RNA polymerase II"/>
    <property type="evidence" value="ECO:0007669"/>
    <property type="project" value="TreeGrafter"/>
</dbReference>
<dbReference type="PROSITE" id="PS50297">
    <property type="entry name" value="ANK_REP_REGION"/>
    <property type="match status" value="4"/>
</dbReference>
<dbReference type="SMART" id="SM00248">
    <property type="entry name" value="ANK"/>
    <property type="match status" value="5"/>
</dbReference>
<dbReference type="EMBL" id="KL198022">
    <property type="protein sequence ID" value="KDQ17884.1"/>
    <property type="molecule type" value="Genomic_DNA"/>
</dbReference>